<dbReference type="EMBL" id="JAJEQF010000014">
    <property type="protein sequence ID" value="MCC2167463.1"/>
    <property type="molecule type" value="Genomic_DNA"/>
</dbReference>
<feature type="domain" description="Helicase C-terminal" evidence="15">
    <location>
        <begin position="219"/>
        <end position="379"/>
    </location>
</feature>
<evidence type="ECO:0000259" key="16">
    <source>
        <dbReference type="PROSITE" id="PS51195"/>
    </source>
</evidence>
<dbReference type="GO" id="GO:0005829">
    <property type="term" value="C:cytosol"/>
    <property type="evidence" value="ECO:0007669"/>
    <property type="project" value="TreeGrafter"/>
</dbReference>
<proteinExistence type="inferred from homology"/>
<keyword evidence="18" id="KW-1185">Reference proteome</keyword>
<evidence type="ECO:0000256" key="9">
    <source>
        <dbReference type="ARBA" id="ARBA00047984"/>
    </source>
</evidence>
<dbReference type="CDD" id="cd18787">
    <property type="entry name" value="SF2_C_DEAD"/>
    <property type="match status" value="1"/>
</dbReference>
<dbReference type="GO" id="GO:0003724">
    <property type="term" value="F:RNA helicase activity"/>
    <property type="evidence" value="ECO:0007669"/>
    <property type="project" value="UniProtKB-EC"/>
</dbReference>
<evidence type="ECO:0000256" key="6">
    <source>
        <dbReference type="ARBA" id="ARBA00022840"/>
    </source>
</evidence>
<dbReference type="PROSITE" id="PS51192">
    <property type="entry name" value="HELICASE_ATP_BIND_1"/>
    <property type="match status" value="1"/>
</dbReference>
<dbReference type="Pfam" id="PF00270">
    <property type="entry name" value="DEAD"/>
    <property type="match status" value="1"/>
</dbReference>
<evidence type="ECO:0000256" key="2">
    <source>
        <dbReference type="ARBA" id="ARBA00022490"/>
    </source>
</evidence>
<dbReference type="AlphaFoldDB" id="A0AAE3DNE7"/>
<dbReference type="InterPro" id="IPR057325">
    <property type="entry name" value="DeaD_dimer"/>
</dbReference>
<dbReference type="PANTHER" id="PTHR47963:SF8">
    <property type="entry name" value="ATP-DEPENDENT RNA HELICASE DEAD"/>
    <property type="match status" value="1"/>
</dbReference>
<feature type="compositionally biased region" description="Basic and acidic residues" evidence="13">
    <location>
        <begin position="497"/>
        <end position="523"/>
    </location>
</feature>
<dbReference type="GO" id="GO:0005840">
    <property type="term" value="C:ribosome"/>
    <property type="evidence" value="ECO:0007669"/>
    <property type="project" value="TreeGrafter"/>
</dbReference>
<dbReference type="GO" id="GO:0005524">
    <property type="term" value="F:ATP binding"/>
    <property type="evidence" value="ECO:0007669"/>
    <property type="project" value="UniProtKB-KW"/>
</dbReference>
<protein>
    <recommendedName>
        <fullName evidence="10">ATP-dependent RNA helicase CshA</fullName>
        <ecNumber evidence="1">3.6.4.13</ecNumber>
    </recommendedName>
</protein>
<keyword evidence="6 12" id="KW-0067">ATP-binding</keyword>
<evidence type="ECO:0000259" key="15">
    <source>
        <dbReference type="PROSITE" id="PS51194"/>
    </source>
</evidence>
<feature type="domain" description="DEAD-box RNA helicase Q" evidence="16">
    <location>
        <begin position="6"/>
        <end position="34"/>
    </location>
</feature>
<keyword evidence="3 12" id="KW-0547">Nucleotide-binding</keyword>
<dbReference type="FunFam" id="3.40.50.300:FF:000108">
    <property type="entry name" value="ATP-dependent RNA helicase RhlE"/>
    <property type="match status" value="1"/>
</dbReference>
<evidence type="ECO:0000256" key="3">
    <source>
        <dbReference type="ARBA" id="ARBA00022741"/>
    </source>
</evidence>
<dbReference type="GO" id="GO:0033592">
    <property type="term" value="F:RNA strand annealing activity"/>
    <property type="evidence" value="ECO:0007669"/>
    <property type="project" value="TreeGrafter"/>
</dbReference>
<evidence type="ECO:0000256" key="8">
    <source>
        <dbReference type="ARBA" id="ARBA00038437"/>
    </source>
</evidence>
<accession>A0AAE3DNE7</accession>
<dbReference type="SMART" id="SM00490">
    <property type="entry name" value="HELICc"/>
    <property type="match status" value="1"/>
</dbReference>
<evidence type="ECO:0000259" key="14">
    <source>
        <dbReference type="PROSITE" id="PS51192"/>
    </source>
</evidence>
<dbReference type="SMART" id="SM00487">
    <property type="entry name" value="DEXDc"/>
    <property type="match status" value="1"/>
</dbReference>
<dbReference type="InterPro" id="IPR044742">
    <property type="entry name" value="DEAD/DEAH_RhlB"/>
</dbReference>
<evidence type="ECO:0000313" key="17">
    <source>
        <dbReference type="EMBL" id="MCC2167463.1"/>
    </source>
</evidence>
<organism evidence="17 18">
    <name type="scientific">Gallintestinimicrobium propionicum</name>
    <dbReference type="NCBI Taxonomy" id="2981770"/>
    <lineage>
        <taxon>Bacteria</taxon>
        <taxon>Bacillati</taxon>
        <taxon>Bacillota</taxon>
        <taxon>Clostridia</taxon>
        <taxon>Lachnospirales</taxon>
        <taxon>Lachnospiraceae</taxon>
        <taxon>Gallintestinimicrobium</taxon>
    </lineage>
</organism>
<keyword evidence="7" id="KW-0346">Stress response</keyword>
<dbReference type="InterPro" id="IPR011545">
    <property type="entry name" value="DEAD/DEAH_box_helicase_dom"/>
</dbReference>
<dbReference type="EC" id="3.6.4.13" evidence="1"/>
<gene>
    <name evidence="17" type="ORF">LKD45_07090</name>
</gene>
<dbReference type="InterPro" id="IPR014001">
    <property type="entry name" value="Helicase_ATP-bd"/>
</dbReference>
<feature type="compositionally biased region" description="Basic and acidic residues" evidence="13">
    <location>
        <begin position="468"/>
        <end position="491"/>
    </location>
</feature>
<feature type="short sequence motif" description="Q motif" evidence="11">
    <location>
        <begin position="6"/>
        <end position="34"/>
    </location>
</feature>
<dbReference type="PROSITE" id="PS51194">
    <property type="entry name" value="HELICASE_CTER"/>
    <property type="match status" value="1"/>
</dbReference>
<evidence type="ECO:0000256" key="11">
    <source>
        <dbReference type="PROSITE-ProRule" id="PRU00552"/>
    </source>
</evidence>
<keyword evidence="4 12" id="KW-0378">Hydrolase</keyword>
<keyword evidence="5 12" id="KW-0347">Helicase</keyword>
<evidence type="ECO:0000256" key="4">
    <source>
        <dbReference type="ARBA" id="ARBA00022801"/>
    </source>
</evidence>
<dbReference type="PROSITE" id="PS00039">
    <property type="entry name" value="DEAD_ATP_HELICASE"/>
    <property type="match status" value="1"/>
</dbReference>
<reference evidence="17 18" key="1">
    <citation type="submission" date="2021-10" db="EMBL/GenBank/DDBJ databases">
        <title>Anaerobic single-cell dispensing facilitates the cultivation of human gut bacteria.</title>
        <authorList>
            <person name="Afrizal A."/>
        </authorList>
    </citation>
    <scope>NUCLEOTIDE SEQUENCE [LARGE SCALE GENOMIC DNA]</scope>
    <source>
        <strain evidence="17 18">CLA-AA-H244</strain>
    </source>
</reference>
<dbReference type="Pfam" id="PF25399">
    <property type="entry name" value="DeaD_dimer"/>
    <property type="match status" value="1"/>
</dbReference>
<name>A0AAE3DNE7_9FIRM</name>
<evidence type="ECO:0000313" key="18">
    <source>
        <dbReference type="Proteomes" id="UP001199355"/>
    </source>
</evidence>
<dbReference type="InterPro" id="IPR027417">
    <property type="entry name" value="P-loop_NTPase"/>
</dbReference>
<feature type="domain" description="Helicase ATP-binding" evidence="14">
    <location>
        <begin position="37"/>
        <end position="208"/>
    </location>
</feature>
<comment type="caution">
    <text evidence="17">The sequence shown here is derived from an EMBL/GenBank/DDBJ whole genome shotgun (WGS) entry which is preliminary data.</text>
</comment>
<dbReference type="InterPro" id="IPR000629">
    <property type="entry name" value="RNA-helicase_DEAD-box_CS"/>
</dbReference>
<comment type="catalytic activity">
    <reaction evidence="9">
        <text>ATP + H2O = ADP + phosphate + H(+)</text>
        <dbReference type="Rhea" id="RHEA:13065"/>
        <dbReference type="ChEBI" id="CHEBI:15377"/>
        <dbReference type="ChEBI" id="CHEBI:15378"/>
        <dbReference type="ChEBI" id="CHEBI:30616"/>
        <dbReference type="ChEBI" id="CHEBI:43474"/>
        <dbReference type="ChEBI" id="CHEBI:456216"/>
        <dbReference type="EC" id="3.6.4.13"/>
    </reaction>
</comment>
<dbReference type="PANTHER" id="PTHR47963">
    <property type="entry name" value="DEAD-BOX ATP-DEPENDENT RNA HELICASE 47, MITOCHONDRIAL"/>
    <property type="match status" value="1"/>
</dbReference>
<dbReference type="CDD" id="cd00268">
    <property type="entry name" value="DEADc"/>
    <property type="match status" value="1"/>
</dbReference>
<dbReference type="Gene3D" id="3.40.50.300">
    <property type="entry name" value="P-loop containing nucleotide triphosphate hydrolases"/>
    <property type="match status" value="2"/>
</dbReference>
<dbReference type="GO" id="GO:0016787">
    <property type="term" value="F:hydrolase activity"/>
    <property type="evidence" value="ECO:0007669"/>
    <property type="project" value="UniProtKB-KW"/>
</dbReference>
<dbReference type="InterPro" id="IPR014014">
    <property type="entry name" value="RNA_helicase_DEAD_Q_motif"/>
</dbReference>
<keyword evidence="2" id="KW-0963">Cytoplasm</keyword>
<comment type="similarity">
    <text evidence="8 12">Belongs to the DEAD box helicase family.</text>
</comment>
<evidence type="ECO:0000256" key="10">
    <source>
        <dbReference type="ARBA" id="ARBA00067932"/>
    </source>
</evidence>
<dbReference type="Proteomes" id="UP001199355">
    <property type="component" value="Unassembled WGS sequence"/>
</dbReference>
<dbReference type="SUPFAM" id="SSF52540">
    <property type="entry name" value="P-loop containing nucleoside triphosphate hydrolases"/>
    <property type="match status" value="1"/>
</dbReference>
<evidence type="ECO:0000256" key="12">
    <source>
        <dbReference type="RuleBase" id="RU000492"/>
    </source>
</evidence>
<evidence type="ECO:0000256" key="5">
    <source>
        <dbReference type="ARBA" id="ARBA00022806"/>
    </source>
</evidence>
<sequence length="545" mass="62001">MGELLVRYEESGIDERILRAVEEMGFVHMTPIQEKAIPVFLEGRDVIGQAQTGTGKTAAFGIPMLQKIDEEDRSLQGMILCPTRELAMQAAQQLRQFAKYMHNIRVLAVYGGQDINRQIKALKGGVQIIVGTPGRVMDHMRRHTIRLDNLKMVVLDEADEMLNMGFREDMEAILGQIPCEHQTALFSATMPEPILQITDQFQTDAEMVKVVKKELTVERIRQYLYYIRRSDKEAAAARLIEYYNLKRGLIFCNTKSMVDELAENLKNRGIAAEGLHGDLSQAQRDTVMNRFRSGNLQMLIATDVAARGIDVNDVDGVINYDVPQDIEYYVHRIGRTGRAGKEGMSFTLASRRESFRIREIERVCKTKLEEKQLPSGEEVRQHKEASVLQKIREVMEEANTADCYRAVERFEKETGISAIELAAAFLYEQVGGEPEEIVEEPKVVRRDGERRFGDRRRDGSGSRNGGRFGDRDQRGGRFNDRDQRNGGRFGEKNGSYRSERDGRQRRFGNDSRRSDRRQAENGGRRRTSGEGSYRAAGSGFKGEKR</sequence>
<dbReference type="GO" id="GO:0009409">
    <property type="term" value="P:response to cold"/>
    <property type="evidence" value="ECO:0007669"/>
    <property type="project" value="TreeGrafter"/>
</dbReference>
<dbReference type="Pfam" id="PF00271">
    <property type="entry name" value="Helicase_C"/>
    <property type="match status" value="1"/>
</dbReference>
<dbReference type="InterPro" id="IPR001650">
    <property type="entry name" value="Helicase_C-like"/>
</dbReference>
<evidence type="ECO:0000256" key="1">
    <source>
        <dbReference type="ARBA" id="ARBA00012552"/>
    </source>
</evidence>
<feature type="region of interest" description="Disordered" evidence="13">
    <location>
        <begin position="449"/>
        <end position="545"/>
    </location>
</feature>
<evidence type="ECO:0000256" key="7">
    <source>
        <dbReference type="ARBA" id="ARBA00023016"/>
    </source>
</evidence>
<evidence type="ECO:0000256" key="13">
    <source>
        <dbReference type="SAM" id="MobiDB-lite"/>
    </source>
</evidence>
<feature type="compositionally biased region" description="Basic and acidic residues" evidence="13">
    <location>
        <begin position="449"/>
        <end position="460"/>
    </location>
</feature>
<dbReference type="RefSeq" id="WP_308728131.1">
    <property type="nucleotide sequence ID" value="NZ_JAJEQF010000014.1"/>
</dbReference>
<dbReference type="InterPro" id="IPR050547">
    <property type="entry name" value="DEAD_box_RNA_helicases"/>
</dbReference>
<dbReference type="PROSITE" id="PS51195">
    <property type="entry name" value="Q_MOTIF"/>
    <property type="match status" value="1"/>
</dbReference>